<dbReference type="EMBL" id="JANX01000527">
    <property type="protein sequence ID" value="KGM31371.1"/>
    <property type="molecule type" value="Genomic_DNA"/>
</dbReference>
<proteinExistence type="predicted"/>
<gene>
    <name evidence="2" type="ORF">P409_27585</name>
</gene>
<dbReference type="AlphaFoldDB" id="A0A0A0CY56"/>
<reference evidence="2 3" key="1">
    <citation type="submission" date="2014-01" db="EMBL/GenBank/DDBJ databases">
        <title>Genome sequence determination for a cystic fibrosis isolate, Inquilinus limosus.</title>
        <authorList>
            <person name="Pino M."/>
            <person name="Di Conza J."/>
            <person name="Gutkind G."/>
        </authorList>
    </citation>
    <scope>NUCLEOTIDE SEQUENCE [LARGE SCALE GENOMIC DNA]</scope>
    <source>
        <strain evidence="2 3">MP06</strain>
    </source>
</reference>
<organism evidence="2 3">
    <name type="scientific">Inquilinus limosus MP06</name>
    <dbReference type="NCBI Taxonomy" id="1398085"/>
    <lineage>
        <taxon>Bacteria</taxon>
        <taxon>Pseudomonadati</taxon>
        <taxon>Pseudomonadota</taxon>
        <taxon>Alphaproteobacteria</taxon>
        <taxon>Rhodospirillales</taxon>
        <taxon>Rhodospirillaceae</taxon>
        <taxon>Inquilinus</taxon>
    </lineage>
</organism>
<name>A0A0A0CY56_9PROT</name>
<dbReference type="Proteomes" id="UP000029995">
    <property type="component" value="Unassembled WGS sequence"/>
</dbReference>
<protein>
    <recommendedName>
        <fullName evidence="1">Lipocalin-like domain-containing protein</fullName>
    </recommendedName>
</protein>
<comment type="caution">
    <text evidence="2">The sequence shown here is derived from an EMBL/GenBank/DDBJ whole genome shotgun (WGS) entry which is preliminary data.</text>
</comment>
<dbReference type="Pfam" id="PF13924">
    <property type="entry name" value="Lipocalin_5"/>
    <property type="match status" value="1"/>
</dbReference>
<sequence length="141" mass="15934">MVSTWRLVGHLQELVETGEKSHPRGPNPQGFLTYTADGRFNVFNLPRDRPKPKGLAPTDEEALALFRGLTAYAGRYSVVGSTVIHHVDISWNETWTGTDQERRFTLDGDTLTIVNGPIFSPWDGKRIIATMTWQRVRPGER</sequence>
<evidence type="ECO:0000313" key="3">
    <source>
        <dbReference type="Proteomes" id="UP000029995"/>
    </source>
</evidence>
<dbReference type="InterPro" id="IPR024311">
    <property type="entry name" value="Lipocalin-like"/>
</dbReference>
<accession>A0A0A0CY56</accession>
<evidence type="ECO:0000313" key="2">
    <source>
        <dbReference type="EMBL" id="KGM31371.1"/>
    </source>
</evidence>
<feature type="domain" description="Lipocalin-like" evidence="1">
    <location>
        <begin position="4"/>
        <end position="136"/>
    </location>
</feature>
<evidence type="ECO:0000259" key="1">
    <source>
        <dbReference type="Pfam" id="PF13924"/>
    </source>
</evidence>